<dbReference type="Pfam" id="PF02518">
    <property type="entry name" value="HATPase_c"/>
    <property type="match status" value="1"/>
</dbReference>
<dbReference type="InterPro" id="IPR005467">
    <property type="entry name" value="His_kinase_dom"/>
</dbReference>
<dbReference type="Gene3D" id="3.30.565.10">
    <property type="entry name" value="Histidine kinase-like ATPase, C-terminal domain"/>
    <property type="match status" value="1"/>
</dbReference>
<keyword evidence="4" id="KW-0808">Transferase</keyword>
<organism evidence="9 10">
    <name type="scientific">Polaribacter glomeratus</name>
    <dbReference type="NCBI Taxonomy" id="102"/>
    <lineage>
        <taxon>Bacteria</taxon>
        <taxon>Pseudomonadati</taxon>
        <taxon>Bacteroidota</taxon>
        <taxon>Flavobacteriia</taxon>
        <taxon>Flavobacteriales</taxon>
        <taxon>Flavobacteriaceae</taxon>
    </lineage>
</organism>
<dbReference type="PROSITE" id="PS50113">
    <property type="entry name" value="PAC"/>
    <property type="match status" value="4"/>
</dbReference>
<dbReference type="Gene3D" id="1.10.287.130">
    <property type="match status" value="1"/>
</dbReference>
<dbReference type="CDD" id="cd00130">
    <property type="entry name" value="PAS"/>
    <property type="match status" value="4"/>
</dbReference>
<keyword evidence="6" id="KW-0175">Coiled coil</keyword>
<dbReference type="RefSeq" id="WP_105020823.1">
    <property type="nucleotide sequence ID" value="NZ_MSCM01000001.1"/>
</dbReference>
<gene>
    <name evidence="9" type="ORF">BTO16_06535</name>
</gene>
<dbReference type="InterPro" id="IPR035965">
    <property type="entry name" value="PAS-like_dom_sf"/>
</dbReference>
<dbReference type="SMART" id="SM00091">
    <property type="entry name" value="PAS"/>
    <property type="match status" value="4"/>
</dbReference>
<keyword evidence="3" id="KW-0597">Phosphoprotein</keyword>
<dbReference type="Gene3D" id="3.30.450.20">
    <property type="entry name" value="PAS domain"/>
    <property type="match status" value="5"/>
</dbReference>
<dbReference type="InterPro" id="IPR000014">
    <property type="entry name" value="PAS"/>
</dbReference>
<dbReference type="InterPro" id="IPR013656">
    <property type="entry name" value="PAS_4"/>
</dbReference>
<dbReference type="SUPFAM" id="SSF55785">
    <property type="entry name" value="PYP-like sensor domain (PAS domain)"/>
    <property type="match status" value="5"/>
</dbReference>
<dbReference type="PANTHER" id="PTHR43304">
    <property type="entry name" value="PHYTOCHROME-LIKE PROTEIN CPH1"/>
    <property type="match status" value="1"/>
</dbReference>
<feature type="coiled-coil region" evidence="6">
    <location>
        <begin position="282"/>
        <end position="309"/>
    </location>
</feature>
<name>A0A2S7WXV6_9FLAO</name>
<dbReference type="EC" id="2.7.13.3" evidence="2"/>
<dbReference type="SMART" id="SM00387">
    <property type="entry name" value="HATPase_c"/>
    <property type="match status" value="1"/>
</dbReference>
<protein>
    <recommendedName>
        <fullName evidence="2">histidine kinase</fullName>
        <ecNumber evidence="2">2.7.13.3</ecNumber>
    </recommendedName>
</protein>
<dbReference type="Proteomes" id="UP000239068">
    <property type="component" value="Unassembled WGS sequence"/>
</dbReference>
<dbReference type="PANTHER" id="PTHR43304:SF1">
    <property type="entry name" value="PAC DOMAIN-CONTAINING PROTEIN"/>
    <property type="match status" value="1"/>
</dbReference>
<proteinExistence type="predicted"/>
<dbReference type="InterPro" id="IPR000700">
    <property type="entry name" value="PAS-assoc_C"/>
</dbReference>
<comment type="caution">
    <text evidence="9">The sequence shown here is derived from an EMBL/GenBank/DDBJ whole genome shotgun (WGS) entry which is preliminary data.</text>
</comment>
<dbReference type="InterPro" id="IPR036890">
    <property type="entry name" value="HATPase_C_sf"/>
</dbReference>
<dbReference type="EMBL" id="MSCM01000001">
    <property type="protein sequence ID" value="PQJ82251.1"/>
    <property type="molecule type" value="Genomic_DNA"/>
</dbReference>
<dbReference type="InterPro" id="IPR052162">
    <property type="entry name" value="Sensor_kinase/Photoreceptor"/>
</dbReference>
<comment type="catalytic activity">
    <reaction evidence="1">
        <text>ATP + protein L-histidine = ADP + protein N-phospho-L-histidine.</text>
        <dbReference type="EC" id="2.7.13.3"/>
    </reaction>
</comment>
<feature type="domain" description="PAC" evidence="8">
    <location>
        <begin position="657"/>
        <end position="709"/>
    </location>
</feature>
<reference evidence="9 10" key="1">
    <citation type="submission" date="2016-12" db="EMBL/GenBank/DDBJ databases">
        <title>Trade-off between light-utilization and light-protection in marine flavobacteria.</title>
        <authorList>
            <person name="Kumagai Y."/>
            <person name="Yoshizawa S."/>
            <person name="Kogure K."/>
            <person name="Iwasaki W."/>
        </authorList>
    </citation>
    <scope>NUCLEOTIDE SEQUENCE [LARGE SCALE GENOMIC DNA]</scope>
    <source>
        <strain evidence="9 10">ATCC 43844</strain>
    </source>
</reference>
<feature type="domain" description="Histidine kinase" evidence="7">
    <location>
        <begin position="857"/>
        <end position="1074"/>
    </location>
</feature>
<dbReference type="GO" id="GO:0004673">
    <property type="term" value="F:protein histidine kinase activity"/>
    <property type="evidence" value="ECO:0007669"/>
    <property type="project" value="UniProtKB-EC"/>
</dbReference>
<evidence type="ECO:0000256" key="5">
    <source>
        <dbReference type="ARBA" id="ARBA00022777"/>
    </source>
</evidence>
<sequence length="1074" mass="122911">MLKKKPTYKELEEQIKELKSDDKLKKSEDRINMLLKASDDMITIHKTNGRYIYYNGPTRYAIALKDIVGKKPKDLFDQDTSKVLLDGFRKVVKTGESETIEVLLDWLGEKKWFSEYMYPIKNDTGKVVEIVKVCRDIDKRKIAELEIENQNKLKDKKATELVLSEKRLNEAQATAKIGSWELDLLTFNIYWSPEQYRIFEMENTPAEKLYKTYRNKINRSEKTELDRLVRLAIKTGNSYEFEHRILCNDGSTKYILGIGKPSFDANGKAVSINGTVQDITQSKTIKKELDHQNKKLDQLNNALNQAQKLSNIGSWQWNMTTDKAEWSDEMYNIYGVSKEHFYPSNENVTKTVVPQDLHKVEKGISALLIDKIFIPFEFRIKRPCGEIRTLYIMALEKNSQDSIFGVTKDITEQKHAEDKNRRIEEDFKELFDNAAISIWNEDFTLVYKHLDELRKLEISNIKIYLEQNPEIVFSLLSKVKVTNVNKATLKLFKAKNNQDFLNNIQLTFGDGAEKVFINLIEAIWNNEKTFTSEVNYKTLEGDEFAALFSIPIPQKEGNQKTVPISIQSIQNIKDAKLAKKESLKKLNEAQKLAHIGSWLYNLSTQNIEWSNETFHIWGFDPKKNPPELEELINLIHPEDQELFISAVSEAISLKKPYDLEHRICLQNGTQKTIRSVGQTILDENNKILRLAGTTQDITLKKLLEEEKYNTKLKLQNISNELIQAQKLAKVGSWLYNLSTQEKEWSEEMYHIWGFDITKPIPEFDTALSLIHTDDLELYKEAVNKAVNLGVPYDIEFRIILSNNEQKTVKSICQPVFDNNNKVTSLSGANQDITAQKLFEEAQSKHQRLKAIGEMSSSIAHDFNNSLQQMMGNLEVVKIQNELSTSSLDRLNTIGTIITDVASRVKALQKFGDTENINKNAKLFDLNILIEESLKESNPLWKNTLDSKFLKIDITTDFGNIPKINCNKGEIKSVIFNLIKNSIEAMPKGGVLNIKTGLNATGVFATFTDTGIGMDTETRLKVFQPFFSTKGFKLGRGLGMSGAYGIIKKHRGDIVVKSSKINKGTCIEIIFPRGV</sequence>
<feature type="domain" description="PAC" evidence="8">
    <location>
        <begin position="93"/>
        <end position="149"/>
    </location>
</feature>
<evidence type="ECO:0000256" key="4">
    <source>
        <dbReference type="ARBA" id="ARBA00022679"/>
    </source>
</evidence>
<keyword evidence="10" id="KW-1185">Reference proteome</keyword>
<dbReference type="InterPro" id="IPR001610">
    <property type="entry name" value="PAC"/>
</dbReference>
<dbReference type="Gene3D" id="2.10.70.100">
    <property type="match status" value="3"/>
</dbReference>
<dbReference type="SMART" id="SM00086">
    <property type="entry name" value="PAC"/>
    <property type="match status" value="5"/>
</dbReference>
<evidence type="ECO:0000259" key="8">
    <source>
        <dbReference type="PROSITE" id="PS50113"/>
    </source>
</evidence>
<feature type="domain" description="PAC" evidence="8">
    <location>
        <begin position="792"/>
        <end position="844"/>
    </location>
</feature>
<dbReference type="SUPFAM" id="SSF55874">
    <property type="entry name" value="ATPase domain of HSP90 chaperone/DNA topoisomerase II/histidine kinase"/>
    <property type="match status" value="1"/>
</dbReference>
<dbReference type="InterPro" id="IPR013655">
    <property type="entry name" value="PAS_fold_3"/>
</dbReference>
<dbReference type="AlphaFoldDB" id="A0A2S7WXV6"/>
<evidence type="ECO:0000313" key="10">
    <source>
        <dbReference type="Proteomes" id="UP000239068"/>
    </source>
</evidence>
<dbReference type="NCBIfam" id="TIGR00229">
    <property type="entry name" value="sensory_box"/>
    <property type="match status" value="2"/>
</dbReference>
<dbReference type="InterPro" id="IPR004358">
    <property type="entry name" value="Sig_transdc_His_kin-like_C"/>
</dbReference>
<accession>A0A2S7WXV6</accession>
<feature type="domain" description="PAC" evidence="8">
    <location>
        <begin position="239"/>
        <end position="291"/>
    </location>
</feature>
<keyword evidence="5" id="KW-0418">Kinase</keyword>
<dbReference type="OrthoDB" id="1419493at2"/>
<evidence type="ECO:0000259" key="7">
    <source>
        <dbReference type="PROSITE" id="PS50109"/>
    </source>
</evidence>
<evidence type="ECO:0000256" key="6">
    <source>
        <dbReference type="SAM" id="Coils"/>
    </source>
</evidence>
<evidence type="ECO:0000256" key="3">
    <source>
        <dbReference type="ARBA" id="ARBA00022553"/>
    </source>
</evidence>
<evidence type="ECO:0000256" key="1">
    <source>
        <dbReference type="ARBA" id="ARBA00000085"/>
    </source>
</evidence>
<dbReference type="InterPro" id="IPR003594">
    <property type="entry name" value="HATPase_dom"/>
</dbReference>
<dbReference type="Pfam" id="PF08447">
    <property type="entry name" value="PAS_3"/>
    <property type="match status" value="4"/>
</dbReference>
<evidence type="ECO:0000256" key="2">
    <source>
        <dbReference type="ARBA" id="ARBA00012438"/>
    </source>
</evidence>
<dbReference type="PROSITE" id="PS50109">
    <property type="entry name" value="HIS_KIN"/>
    <property type="match status" value="1"/>
</dbReference>
<dbReference type="Pfam" id="PF08448">
    <property type="entry name" value="PAS_4"/>
    <property type="match status" value="1"/>
</dbReference>
<evidence type="ECO:0000313" key="9">
    <source>
        <dbReference type="EMBL" id="PQJ82251.1"/>
    </source>
</evidence>
<dbReference type="PRINTS" id="PR00344">
    <property type="entry name" value="BCTRLSENSOR"/>
</dbReference>